<dbReference type="Proteomes" id="UP000297613">
    <property type="component" value="Unassembled WGS sequence"/>
</dbReference>
<accession>A0A6N4R125</accession>
<dbReference type="Gene3D" id="3.90.550.10">
    <property type="entry name" value="Spore Coat Polysaccharide Biosynthesis Protein SpsA, Chain A"/>
    <property type="match status" value="1"/>
</dbReference>
<evidence type="ECO:0000313" key="3">
    <source>
        <dbReference type="Proteomes" id="UP000297613"/>
    </source>
</evidence>
<dbReference type="Pfam" id="PF00535">
    <property type="entry name" value="Glycos_transf_2"/>
    <property type="match status" value="1"/>
</dbReference>
<dbReference type="InterPro" id="IPR001173">
    <property type="entry name" value="Glyco_trans_2-like"/>
</dbReference>
<name>A0A6N4R125_9LEPT</name>
<dbReference type="AlphaFoldDB" id="A0A6N4R125"/>
<comment type="caution">
    <text evidence="2">The sequence shown here is derived from an EMBL/GenBank/DDBJ whole genome shotgun (WGS) entry which is preliminary data.</text>
</comment>
<dbReference type="InterPro" id="IPR050834">
    <property type="entry name" value="Glycosyltransf_2"/>
</dbReference>
<evidence type="ECO:0000313" key="2">
    <source>
        <dbReference type="EMBL" id="TGL89533.1"/>
    </source>
</evidence>
<evidence type="ECO:0000259" key="1">
    <source>
        <dbReference type="Pfam" id="PF00535"/>
    </source>
</evidence>
<sequence length="283" mass="33519">MANRSPLVSVIIPCYNYGRFVEETIQSIVQQTYSHWEIILVDDGSDDLQTLETLDEIRDTYPNLTLLRIDKSGPSKARNFGIKHSKGEFILPLDSDDKIHSCYMEEAIGAFNENPSLGIVYCEAEFFGSMKGKWNLPEYKFPDIILDNCIFVSAFFKKADWEYVGGFSENMKNEWEDYDFWLKLIELGRTVYRIPKVFFYYRRGHVSRSKHNLELFLPLYLQLFANHKQLYLDNIHLLFQRHLRAKELEEQIYVLSKIPLLWEFIKFLSRSLTFLALVKRKFF</sequence>
<dbReference type="InterPro" id="IPR029044">
    <property type="entry name" value="Nucleotide-diphossugar_trans"/>
</dbReference>
<feature type="domain" description="Glycosyltransferase 2-like" evidence="1">
    <location>
        <begin position="9"/>
        <end position="135"/>
    </location>
</feature>
<reference evidence="2 3" key="1">
    <citation type="journal article" date="2019" name="PLoS Negl. Trop. Dis.">
        <title>Revisiting the worldwide diversity of Leptospira species in the environment.</title>
        <authorList>
            <person name="Vincent A.T."/>
            <person name="Schiettekatte O."/>
            <person name="Bourhy P."/>
            <person name="Veyrier F.J."/>
            <person name="Picardeau M."/>
        </authorList>
    </citation>
    <scope>NUCLEOTIDE SEQUENCE [LARGE SCALE GENOMIC DNA]</scope>
    <source>
        <strain evidence="2 3">201702445</strain>
    </source>
</reference>
<dbReference type="RefSeq" id="WP_135571475.1">
    <property type="nucleotide sequence ID" value="NZ_RQGK01000019.1"/>
</dbReference>
<protein>
    <submittedName>
        <fullName evidence="2">Glycosyltransferase</fullName>
    </submittedName>
</protein>
<dbReference type="EMBL" id="RQGM01000006">
    <property type="protein sequence ID" value="TGL89533.1"/>
    <property type="molecule type" value="Genomic_DNA"/>
</dbReference>
<dbReference type="SUPFAM" id="SSF53448">
    <property type="entry name" value="Nucleotide-diphospho-sugar transferases"/>
    <property type="match status" value="1"/>
</dbReference>
<dbReference type="PANTHER" id="PTHR43685">
    <property type="entry name" value="GLYCOSYLTRANSFERASE"/>
    <property type="match status" value="1"/>
</dbReference>
<proteinExistence type="predicted"/>
<dbReference type="GO" id="GO:0016740">
    <property type="term" value="F:transferase activity"/>
    <property type="evidence" value="ECO:0007669"/>
    <property type="project" value="UniProtKB-KW"/>
</dbReference>
<dbReference type="PANTHER" id="PTHR43685:SF2">
    <property type="entry name" value="GLYCOSYLTRANSFERASE 2-LIKE DOMAIN-CONTAINING PROTEIN"/>
    <property type="match status" value="1"/>
</dbReference>
<keyword evidence="2" id="KW-0808">Transferase</keyword>
<organism evidence="2 3">
    <name type="scientific">Leptospira yasudae</name>
    <dbReference type="NCBI Taxonomy" id="2202201"/>
    <lineage>
        <taxon>Bacteria</taxon>
        <taxon>Pseudomonadati</taxon>
        <taxon>Spirochaetota</taxon>
        <taxon>Spirochaetia</taxon>
        <taxon>Leptospirales</taxon>
        <taxon>Leptospiraceae</taxon>
        <taxon>Leptospira</taxon>
    </lineage>
</organism>
<gene>
    <name evidence="2" type="ORF">EHQ83_01090</name>
</gene>